<name>A0A9N9WXP2_PHACE</name>
<reference evidence="2" key="2">
    <citation type="submission" date="2022-10" db="EMBL/GenBank/DDBJ databases">
        <authorList>
            <consortium name="ENA_rothamsted_submissions"/>
            <consortium name="culmorum"/>
            <person name="King R."/>
        </authorList>
    </citation>
    <scope>NUCLEOTIDE SEQUENCE</scope>
</reference>
<reference evidence="2" key="1">
    <citation type="submission" date="2022-01" db="EMBL/GenBank/DDBJ databases">
        <authorList>
            <person name="King R."/>
        </authorList>
    </citation>
    <scope>NUCLEOTIDE SEQUENCE</scope>
</reference>
<organism evidence="2 3">
    <name type="scientific">Phaedon cochleariae</name>
    <name type="common">Mustard beetle</name>
    <dbReference type="NCBI Taxonomy" id="80249"/>
    <lineage>
        <taxon>Eukaryota</taxon>
        <taxon>Metazoa</taxon>
        <taxon>Ecdysozoa</taxon>
        <taxon>Arthropoda</taxon>
        <taxon>Hexapoda</taxon>
        <taxon>Insecta</taxon>
        <taxon>Pterygota</taxon>
        <taxon>Neoptera</taxon>
        <taxon>Endopterygota</taxon>
        <taxon>Coleoptera</taxon>
        <taxon>Polyphaga</taxon>
        <taxon>Cucujiformia</taxon>
        <taxon>Chrysomeloidea</taxon>
        <taxon>Chrysomelidae</taxon>
        <taxon>Chrysomelinae</taxon>
        <taxon>Chrysomelini</taxon>
        <taxon>Phaedon</taxon>
    </lineage>
</organism>
<dbReference type="Gene3D" id="3.40.50.720">
    <property type="entry name" value="NAD(P)-binding Rossmann-like Domain"/>
    <property type="match status" value="1"/>
</dbReference>
<keyword evidence="3" id="KW-1185">Reference proteome</keyword>
<protein>
    <submittedName>
        <fullName evidence="2">Uncharacterized protein</fullName>
    </submittedName>
</protein>
<evidence type="ECO:0000256" key="1">
    <source>
        <dbReference type="ARBA" id="ARBA00006484"/>
    </source>
</evidence>
<gene>
    <name evidence="2" type="ORF">PHAECO_LOCUS293</name>
</gene>
<dbReference type="PANTHER" id="PTHR43943">
    <property type="entry name" value="DEHYDROGENASE/REDUCTASE (SDR FAMILY) MEMBER 4"/>
    <property type="match status" value="1"/>
</dbReference>
<evidence type="ECO:0000313" key="3">
    <source>
        <dbReference type="Proteomes" id="UP001153737"/>
    </source>
</evidence>
<dbReference type="AlphaFoldDB" id="A0A9N9WXP2"/>
<dbReference type="FunFam" id="3.40.50.720:FF:000084">
    <property type="entry name" value="Short-chain dehydrogenase reductase"/>
    <property type="match status" value="1"/>
</dbReference>
<proteinExistence type="inferred from homology"/>
<dbReference type="GO" id="GO:0004090">
    <property type="term" value="F:carbonyl reductase (NADPH) activity"/>
    <property type="evidence" value="ECO:0007669"/>
    <property type="project" value="TreeGrafter"/>
</dbReference>
<dbReference type="EMBL" id="OU896707">
    <property type="protein sequence ID" value="CAG9813722.1"/>
    <property type="molecule type" value="Genomic_DNA"/>
</dbReference>
<dbReference type="PRINTS" id="PR00080">
    <property type="entry name" value="SDRFAMILY"/>
</dbReference>
<dbReference type="PANTHER" id="PTHR43943:SF2">
    <property type="entry name" value="DEHYDROGENASE_REDUCTASE 4"/>
    <property type="match status" value="1"/>
</dbReference>
<dbReference type="InterPro" id="IPR002347">
    <property type="entry name" value="SDR_fam"/>
</dbReference>
<dbReference type="Pfam" id="PF13561">
    <property type="entry name" value="adh_short_C2"/>
    <property type="match status" value="1"/>
</dbReference>
<dbReference type="InterPro" id="IPR036291">
    <property type="entry name" value="NAD(P)-bd_dom_sf"/>
</dbReference>
<accession>A0A9N9WXP2</accession>
<dbReference type="PRINTS" id="PR00081">
    <property type="entry name" value="GDHRDH"/>
</dbReference>
<dbReference type="SUPFAM" id="SSF51735">
    <property type="entry name" value="NAD(P)-binding Rossmann-fold domains"/>
    <property type="match status" value="1"/>
</dbReference>
<sequence>MPNKRTTRRKRQDKDNLIKGVRTPSDIEKLLGDMNRAKVYPPLKKFIVYTCERQVYGPDKSDEFIIYCLSSYFILGVECYHKLPPRTNFIPIDVIREGAHRDFKINAGLKDNLVQLIKIKTENLSTQNKTITLSMDEISLSPGVKYDENLDLFIGYEDDARRLAQEGAKVVISSRKQKNVDEALKALREQNLEVTGLTCHVASPEDRKNLFQEATKLGGLDILISNAAVNPEVAKVLDCSEKSWDKIFDVNVKSSFLLAKESLPLLRRSKHGRIVFISSISGFTPQAPFDELGAYAVSKTALFGLTKAAASQLGKDNITVNSIAPGIIQTKFSEILTTEEGLREEGLKRIPLNRFGQPDEIAGTAAFLASDDAAYITGENIVVAGGMNSRI</sequence>
<dbReference type="OrthoDB" id="1669814at2759"/>
<comment type="similarity">
    <text evidence="1">Belongs to the short-chain dehydrogenases/reductases (SDR) family.</text>
</comment>
<evidence type="ECO:0000313" key="2">
    <source>
        <dbReference type="EMBL" id="CAG9813722.1"/>
    </source>
</evidence>
<dbReference type="Proteomes" id="UP001153737">
    <property type="component" value="Chromosome 1"/>
</dbReference>